<dbReference type="PANTHER" id="PTHR33337">
    <property type="entry name" value="GFA DOMAIN-CONTAINING PROTEIN"/>
    <property type="match status" value="1"/>
</dbReference>
<name>A0AAJ0DI54_9PEZI</name>
<reference evidence="6" key="1">
    <citation type="submission" date="2023-04" db="EMBL/GenBank/DDBJ databases">
        <title>Black Yeasts Isolated from many extreme environments.</title>
        <authorList>
            <person name="Coleine C."/>
            <person name="Stajich J.E."/>
            <person name="Selbmann L."/>
        </authorList>
    </citation>
    <scope>NUCLEOTIDE SEQUENCE</scope>
    <source>
        <strain evidence="6">CCFEE 5312</strain>
    </source>
</reference>
<evidence type="ECO:0000313" key="6">
    <source>
        <dbReference type="EMBL" id="KAK3054340.1"/>
    </source>
</evidence>
<keyword evidence="7" id="KW-1185">Reference proteome</keyword>
<protein>
    <recommendedName>
        <fullName evidence="5">CENP-V/GFA domain-containing protein</fullName>
    </recommendedName>
</protein>
<evidence type="ECO:0000259" key="5">
    <source>
        <dbReference type="PROSITE" id="PS51891"/>
    </source>
</evidence>
<evidence type="ECO:0000256" key="4">
    <source>
        <dbReference type="ARBA" id="ARBA00023239"/>
    </source>
</evidence>
<dbReference type="SUPFAM" id="SSF51316">
    <property type="entry name" value="Mss4-like"/>
    <property type="match status" value="1"/>
</dbReference>
<dbReference type="InterPro" id="IPR011057">
    <property type="entry name" value="Mss4-like_sf"/>
</dbReference>
<evidence type="ECO:0000313" key="7">
    <source>
        <dbReference type="Proteomes" id="UP001271007"/>
    </source>
</evidence>
<feature type="domain" description="CENP-V/GFA" evidence="5">
    <location>
        <begin position="21"/>
        <end position="154"/>
    </location>
</feature>
<dbReference type="Gene3D" id="3.90.1590.10">
    <property type="entry name" value="glutathione-dependent formaldehyde- activating enzyme (gfa)"/>
    <property type="match status" value="1"/>
</dbReference>
<keyword evidence="4" id="KW-0456">Lyase</keyword>
<dbReference type="GO" id="GO:0016846">
    <property type="term" value="F:carbon-sulfur lyase activity"/>
    <property type="evidence" value="ECO:0007669"/>
    <property type="project" value="InterPro"/>
</dbReference>
<dbReference type="EMBL" id="JAWDJX010000012">
    <property type="protein sequence ID" value="KAK3054340.1"/>
    <property type="molecule type" value="Genomic_DNA"/>
</dbReference>
<dbReference type="Proteomes" id="UP001271007">
    <property type="component" value="Unassembled WGS sequence"/>
</dbReference>
<dbReference type="InterPro" id="IPR006913">
    <property type="entry name" value="CENP-V/GFA"/>
</dbReference>
<dbReference type="Pfam" id="PF04828">
    <property type="entry name" value="GFA"/>
    <property type="match status" value="1"/>
</dbReference>
<comment type="similarity">
    <text evidence="1">Belongs to the Gfa family.</text>
</comment>
<evidence type="ECO:0000256" key="3">
    <source>
        <dbReference type="ARBA" id="ARBA00022833"/>
    </source>
</evidence>
<organism evidence="6 7">
    <name type="scientific">Extremus antarcticus</name>
    <dbReference type="NCBI Taxonomy" id="702011"/>
    <lineage>
        <taxon>Eukaryota</taxon>
        <taxon>Fungi</taxon>
        <taxon>Dikarya</taxon>
        <taxon>Ascomycota</taxon>
        <taxon>Pezizomycotina</taxon>
        <taxon>Dothideomycetes</taxon>
        <taxon>Dothideomycetidae</taxon>
        <taxon>Mycosphaerellales</taxon>
        <taxon>Extremaceae</taxon>
        <taxon>Extremus</taxon>
    </lineage>
</organism>
<accession>A0AAJ0DI54</accession>
<comment type="caution">
    <text evidence="6">The sequence shown here is derived from an EMBL/GenBank/DDBJ whole genome shotgun (WGS) entry which is preliminary data.</text>
</comment>
<sequence>MPNDPTGDPNAHDVSKFADGMTGSCLCGSITVTIKDNELFSKRRGHLCHCANCRKVAGSYVASNLLIEQEKVEIEDRDGTKKTYEDRATLSGNSVFRSFCSKDGNPISSETDSYPGKIILKMGIFPRIPQPEAEGFGLHKHEWQGGHEGVETYEIKWAGPEKKRMN</sequence>
<keyword evidence="3" id="KW-0862">Zinc</keyword>
<dbReference type="GO" id="GO:0046872">
    <property type="term" value="F:metal ion binding"/>
    <property type="evidence" value="ECO:0007669"/>
    <property type="project" value="UniProtKB-KW"/>
</dbReference>
<evidence type="ECO:0000256" key="2">
    <source>
        <dbReference type="ARBA" id="ARBA00022723"/>
    </source>
</evidence>
<dbReference type="PROSITE" id="PS51891">
    <property type="entry name" value="CENP_V_GFA"/>
    <property type="match status" value="1"/>
</dbReference>
<dbReference type="PANTHER" id="PTHR33337:SF43">
    <property type="entry name" value="CENP-V_GFA DOMAIN-CONTAINING PROTEIN"/>
    <property type="match status" value="1"/>
</dbReference>
<dbReference type="AlphaFoldDB" id="A0AAJ0DI54"/>
<proteinExistence type="inferred from homology"/>
<evidence type="ECO:0000256" key="1">
    <source>
        <dbReference type="ARBA" id="ARBA00005495"/>
    </source>
</evidence>
<gene>
    <name evidence="6" type="ORF">LTR09_004608</name>
</gene>
<keyword evidence="2" id="KW-0479">Metal-binding</keyword>